<feature type="active site" description="Cysteine persulfide intermediate" evidence="3">
    <location>
        <position position="120"/>
    </location>
</feature>
<dbReference type="InterPro" id="IPR016193">
    <property type="entry name" value="Cytidine_deaminase-like"/>
</dbReference>
<keyword evidence="1 3" id="KW-0963">Cytoplasm</keyword>
<organism evidence="4 5">
    <name type="scientific">Nitrospirillum viridazoti CBAmc</name>
    <dbReference type="NCBI Taxonomy" id="1441467"/>
    <lineage>
        <taxon>Bacteria</taxon>
        <taxon>Pseudomonadati</taxon>
        <taxon>Pseudomonadota</taxon>
        <taxon>Alphaproteobacteria</taxon>
        <taxon>Rhodospirillales</taxon>
        <taxon>Azospirillaceae</taxon>
        <taxon>Nitrospirillum</taxon>
        <taxon>Nitrospirillum viridazoti</taxon>
    </lineage>
</organism>
<dbReference type="NCBIfam" id="TIGR00129">
    <property type="entry name" value="fdhD_narQ"/>
    <property type="match status" value="1"/>
</dbReference>
<dbReference type="KEGG" id="nao:Y958_22530"/>
<reference evidence="4 5" key="1">
    <citation type="submission" date="2017-06" db="EMBL/GenBank/DDBJ databases">
        <title>Complete genome sequence of Nitrospirillum amazonense strain CBAmC, an endophytic nitrogen-fixing and plant growth-promoting bacterium, isolated from sugarcane.</title>
        <authorList>
            <person name="Schwab S."/>
            <person name="dos Santos Teixeira K.R."/>
            <person name="Simoes Araujo J.L."/>
            <person name="Soares Vidal M."/>
            <person name="Borges de Freitas H.R."/>
            <person name="Rivello Crivelaro A.L."/>
            <person name="Bueno de Camargo Nunes A."/>
            <person name="dos Santos C.M."/>
            <person name="Palmeira da Silva Rosa D."/>
            <person name="da Silva Padilha D."/>
            <person name="da Silva E."/>
            <person name="Araujo Terra L."/>
            <person name="Soares Mendes V."/>
            <person name="Farinelli L."/>
            <person name="Magalhaes Cruz L."/>
            <person name="Baldani J.I."/>
        </authorList>
    </citation>
    <scope>NUCLEOTIDE SEQUENCE [LARGE SCALE GENOMIC DNA]</scope>
    <source>
        <strain evidence="4 5">CBAmC</strain>
    </source>
</reference>
<dbReference type="Proteomes" id="UP000197153">
    <property type="component" value="Chromosome 3"/>
</dbReference>
<name>A0A248JZ17_9PROT</name>
<dbReference type="SUPFAM" id="SSF53927">
    <property type="entry name" value="Cytidine deaminase-like"/>
    <property type="match status" value="1"/>
</dbReference>
<dbReference type="HAMAP" id="MF_00187">
    <property type="entry name" value="FdhD"/>
    <property type="match status" value="1"/>
</dbReference>
<dbReference type="RefSeq" id="WP_088874231.1">
    <property type="nucleotide sequence ID" value="NZ_CP022112.1"/>
</dbReference>
<keyword evidence="5" id="KW-1185">Reference proteome</keyword>
<comment type="similarity">
    <text evidence="3">Belongs to the FdhD family.</text>
</comment>
<dbReference type="InterPro" id="IPR003786">
    <property type="entry name" value="FdhD"/>
</dbReference>
<evidence type="ECO:0000313" key="4">
    <source>
        <dbReference type="EMBL" id="ASG23756.1"/>
    </source>
</evidence>
<evidence type="ECO:0000256" key="2">
    <source>
        <dbReference type="ARBA" id="ARBA00023150"/>
    </source>
</evidence>
<dbReference type="GO" id="GO:0016783">
    <property type="term" value="F:sulfurtransferase activity"/>
    <property type="evidence" value="ECO:0007669"/>
    <property type="project" value="InterPro"/>
</dbReference>
<proteinExistence type="inferred from homology"/>
<dbReference type="Gene3D" id="3.10.20.10">
    <property type="match status" value="1"/>
</dbReference>
<accession>A0A248JZ17</accession>
<comment type="function">
    <text evidence="3">Required for formate dehydrogenase (FDH) activity. Acts as a sulfur carrier protein that transfers sulfur from IscS to the molybdenum cofactor prior to its insertion into FDH.</text>
</comment>
<evidence type="ECO:0000256" key="3">
    <source>
        <dbReference type="HAMAP-Rule" id="MF_00187"/>
    </source>
</evidence>
<sequence>MTDRVTPVPQALPDASRPVTRVAWRDGVPLDGDRVVAEETAVAISYDSAAYAVLMATPRDLEDFALGFSVTEGIITGRADIADLDLVVVPEGVNVRLWLAKTPGEALERRRRRLAGPMGCGLCGLESLAEATRALPVVPQGFTIDATQVAAARDDLANHQPLFEETRAVHAAGFWLAGSEGQPGRMVAVREDVGRHNALDKLAGALIRGGVDAASGLVVMSSRVSVELVQKAAAMGVPVLVAVSAPSALAIRTAEAAGITLVAVARRDGFEVFTHAGRIVPGDGAEAKQGNTRHVA</sequence>
<keyword evidence="4" id="KW-0808">Transferase</keyword>
<evidence type="ECO:0000313" key="5">
    <source>
        <dbReference type="Proteomes" id="UP000197153"/>
    </source>
</evidence>
<dbReference type="EMBL" id="CP022112">
    <property type="protein sequence ID" value="ASG23756.1"/>
    <property type="molecule type" value="Genomic_DNA"/>
</dbReference>
<dbReference type="PANTHER" id="PTHR30592:SF1">
    <property type="entry name" value="SULFUR CARRIER PROTEIN FDHD"/>
    <property type="match status" value="1"/>
</dbReference>
<comment type="subcellular location">
    <subcellularLocation>
        <location evidence="3">Cytoplasm</location>
    </subcellularLocation>
</comment>
<comment type="caution">
    <text evidence="3">Lacks conserved residue(s) required for the propagation of feature annotation.</text>
</comment>
<dbReference type="GO" id="GO:0005737">
    <property type="term" value="C:cytoplasm"/>
    <property type="evidence" value="ECO:0007669"/>
    <property type="project" value="UniProtKB-SubCell"/>
</dbReference>
<gene>
    <name evidence="3" type="primary">fdhD</name>
    <name evidence="4" type="ORF">Y958_22530</name>
</gene>
<dbReference type="Gene3D" id="3.40.140.10">
    <property type="entry name" value="Cytidine Deaminase, domain 2"/>
    <property type="match status" value="1"/>
</dbReference>
<dbReference type="GO" id="GO:0006777">
    <property type="term" value="P:Mo-molybdopterin cofactor biosynthetic process"/>
    <property type="evidence" value="ECO:0007669"/>
    <property type="project" value="UniProtKB-UniRule"/>
</dbReference>
<dbReference type="AlphaFoldDB" id="A0A248JZ17"/>
<dbReference type="GO" id="GO:0097163">
    <property type="term" value="F:sulfur carrier activity"/>
    <property type="evidence" value="ECO:0007669"/>
    <property type="project" value="UniProtKB-UniRule"/>
</dbReference>
<evidence type="ECO:0000256" key="1">
    <source>
        <dbReference type="ARBA" id="ARBA00022490"/>
    </source>
</evidence>
<dbReference type="PANTHER" id="PTHR30592">
    <property type="entry name" value="FORMATE DEHYDROGENASE"/>
    <property type="match status" value="1"/>
</dbReference>
<dbReference type="PIRSF" id="PIRSF015626">
    <property type="entry name" value="FdhD"/>
    <property type="match status" value="1"/>
</dbReference>
<dbReference type="Pfam" id="PF02634">
    <property type="entry name" value="FdhD-NarQ"/>
    <property type="match status" value="1"/>
</dbReference>
<protein>
    <recommendedName>
        <fullName evidence="3">Sulfur carrier protein FdhD</fullName>
    </recommendedName>
</protein>
<keyword evidence="2 3" id="KW-0501">Molybdenum cofactor biosynthesis</keyword>